<evidence type="ECO:0000313" key="10">
    <source>
        <dbReference type="Proteomes" id="UP000596902"/>
    </source>
</evidence>
<sequence length="557" mass="61442">MPDPRIEHLEDFTAHEWCNALIFDPSITRVHKRHVFGKGDEWNSLFTRSLFTNDAIRAFLNLYKPGKGQRRAVNRNSIVTGEPPKLRNVAPSDYDKELRRRTAKEDVQHDLTDPEAPENTVLVSMGGELDGGIGRLHGGVTASLLDQAMGSLLMHYYESSNATTELRVKYLKAVETPCILKAPPPSPPQPAALLTTSSILAASLKSSFPDQGLALLPQPYWWWQSGTAVEALLNYGPTTGDWQYEEMLKNTIVTQATATNDFMTIDATGNDDQAWWALAALTAAENRVPQLGGIAWVDLARNVFNEQRQRYEDGANTCGGGLRWKIDYEDGNNGWHYKNAITNGLFFQLAARLAHLTNDTESLAWAEKTYAWSTKVGLVDKDFNVYDGTDEENGCSDLNHNQWSYNVGVYLYGSAVMAVHTKDDKWIDRTRGFIASAKRTFTSPDTSALFESKCEGKDIDDGGCDTDQVSFKGLLARWLGAAAEILPEVKEDVEKIINAAATAVQDGEKTDLGPIESFNALEVVDASLRMQGLGGVEGVIGLGKARTKRSVAGRISW</sequence>
<dbReference type="InterPro" id="IPR006683">
    <property type="entry name" value="Thioestr_dom"/>
</dbReference>
<reference evidence="9" key="1">
    <citation type="submission" date="2020-01" db="EMBL/GenBank/DDBJ databases">
        <authorList>
            <person name="Feng Z.H.Z."/>
        </authorList>
    </citation>
    <scope>NUCLEOTIDE SEQUENCE</scope>
    <source>
        <strain evidence="9">CBS107.38</strain>
    </source>
</reference>
<dbReference type="InterPro" id="IPR008928">
    <property type="entry name" value="6-hairpin_glycosidase_sf"/>
</dbReference>
<dbReference type="SUPFAM" id="SSF54637">
    <property type="entry name" value="Thioesterase/thiol ester dehydrase-isomerase"/>
    <property type="match status" value="1"/>
</dbReference>
<keyword evidence="10" id="KW-1185">Reference proteome</keyword>
<proteinExistence type="inferred from homology"/>
<dbReference type="GO" id="GO:0016052">
    <property type="term" value="P:carbohydrate catabolic process"/>
    <property type="evidence" value="ECO:0007669"/>
    <property type="project" value="InterPro"/>
</dbReference>
<evidence type="ECO:0000313" key="9">
    <source>
        <dbReference type="EMBL" id="KAF7674848.1"/>
    </source>
</evidence>
<dbReference type="PANTHER" id="PTHR12145">
    <property type="entry name" value="MANNAN ENDO-1,6-ALPHA-MANNOSIDASE DCW1"/>
    <property type="match status" value="1"/>
</dbReference>
<dbReference type="Pfam" id="PF03663">
    <property type="entry name" value="Glyco_hydro_76"/>
    <property type="match status" value="1"/>
</dbReference>
<dbReference type="SUPFAM" id="SSF48208">
    <property type="entry name" value="Six-hairpin glycosidases"/>
    <property type="match status" value="1"/>
</dbReference>
<feature type="domain" description="Thioesterase" evidence="8">
    <location>
        <begin position="134"/>
        <end position="179"/>
    </location>
</feature>
<reference evidence="9" key="2">
    <citation type="submission" date="2020-08" db="EMBL/GenBank/DDBJ databases">
        <title>Draft Genome Sequence of Cumin Blight Pathogen Alternaria burnsii.</title>
        <authorList>
            <person name="Feng Z."/>
        </authorList>
    </citation>
    <scope>NUCLEOTIDE SEQUENCE</scope>
    <source>
        <strain evidence="9">CBS107.38</strain>
    </source>
</reference>
<dbReference type="Gene3D" id="1.50.10.20">
    <property type="match status" value="1"/>
</dbReference>
<comment type="similarity">
    <text evidence="2">Belongs to the glycosyl hydrolase 76 family.</text>
</comment>
<evidence type="ECO:0000256" key="5">
    <source>
        <dbReference type="ARBA" id="ARBA00022801"/>
    </source>
</evidence>
<keyword evidence="5 9" id="KW-0378">Hydrolase</keyword>
<dbReference type="GO" id="GO:0008496">
    <property type="term" value="F:mannan endo-1,6-alpha-mannosidase activity"/>
    <property type="evidence" value="ECO:0007669"/>
    <property type="project" value="UniProtKB-EC"/>
</dbReference>
<keyword evidence="4" id="KW-0732">Signal</keyword>
<dbReference type="Gene3D" id="3.10.129.10">
    <property type="entry name" value="Hotdog Thioesterase"/>
    <property type="match status" value="1"/>
</dbReference>
<evidence type="ECO:0000256" key="1">
    <source>
        <dbReference type="ARBA" id="ARBA00001452"/>
    </source>
</evidence>
<evidence type="ECO:0000256" key="2">
    <source>
        <dbReference type="ARBA" id="ARBA00009699"/>
    </source>
</evidence>
<comment type="catalytic activity">
    <reaction evidence="1">
        <text>Random hydrolysis of (1-&gt;6)-alpha-D-mannosidic linkages in unbranched (1-&gt;6)-mannans.</text>
        <dbReference type="EC" id="3.2.1.101"/>
    </reaction>
</comment>
<dbReference type="EMBL" id="JAAABM010000010">
    <property type="protein sequence ID" value="KAF7674848.1"/>
    <property type="molecule type" value="Genomic_DNA"/>
</dbReference>
<dbReference type="InterPro" id="IPR005198">
    <property type="entry name" value="Glyco_hydro_76"/>
</dbReference>
<organism evidence="9 10">
    <name type="scientific">Alternaria burnsii</name>
    <dbReference type="NCBI Taxonomy" id="1187904"/>
    <lineage>
        <taxon>Eukaryota</taxon>
        <taxon>Fungi</taxon>
        <taxon>Dikarya</taxon>
        <taxon>Ascomycota</taxon>
        <taxon>Pezizomycotina</taxon>
        <taxon>Dothideomycetes</taxon>
        <taxon>Pleosporomycetidae</taxon>
        <taxon>Pleosporales</taxon>
        <taxon>Pleosporineae</taxon>
        <taxon>Pleosporaceae</taxon>
        <taxon>Alternaria</taxon>
        <taxon>Alternaria sect. Alternaria</taxon>
    </lineage>
</organism>
<gene>
    <name evidence="9" type="ORF">GT037_007608</name>
</gene>
<name>A0A8H7EDT4_9PLEO</name>
<dbReference type="AlphaFoldDB" id="A0A8H7EDT4"/>
<dbReference type="EC" id="3.2.1.101" evidence="3"/>
<dbReference type="Pfam" id="PF03061">
    <property type="entry name" value="4HBT"/>
    <property type="match status" value="1"/>
</dbReference>
<evidence type="ECO:0000259" key="8">
    <source>
        <dbReference type="Pfam" id="PF03061"/>
    </source>
</evidence>
<evidence type="ECO:0000256" key="6">
    <source>
        <dbReference type="ARBA" id="ARBA00023180"/>
    </source>
</evidence>
<dbReference type="InterPro" id="IPR029069">
    <property type="entry name" value="HotDog_dom_sf"/>
</dbReference>
<dbReference type="PANTHER" id="PTHR12145:SF36">
    <property type="entry name" value="MANNAN ENDO-1,6-ALPHA-MANNOSIDASE DCW1"/>
    <property type="match status" value="1"/>
</dbReference>
<evidence type="ECO:0000256" key="4">
    <source>
        <dbReference type="ARBA" id="ARBA00022729"/>
    </source>
</evidence>
<dbReference type="GO" id="GO:0009272">
    <property type="term" value="P:fungal-type cell wall biogenesis"/>
    <property type="evidence" value="ECO:0007669"/>
    <property type="project" value="TreeGrafter"/>
</dbReference>
<dbReference type="RefSeq" id="XP_038785143.1">
    <property type="nucleotide sequence ID" value="XM_038932655.1"/>
</dbReference>
<dbReference type="Proteomes" id="UP000596902">
    <property type="component" value="Unassembled WGS sequence"/>
</dbReference>
<accession>A0A8H7EDT4</accession>
<comment type="caution">
    <text evidence="9">The sequence shown here is derived from an EMBL/GenBank/DDBJ whole genome shotgun (WGS) entry which is preliminary data.</text>
</comment>
<dbReference type="GeneID" id="62205833"/>
<dbReference type="InterPro" id="IPR014480">
    <property type="entry name" value="Mannan-1_6-alpha_mannosidase"/>
</dbReference>
<evidence type="ECO:0000256" key="3">
    <source>
        <dbReference type="ARBA" id="ARBA00012350"/>
    </source>
</evidence>
<keyword evidence="7" id="KW-0326">Glycosidase</keyword>
<keyword evidence="6" id="KW-0325">Glycoprotein</keyword>
<protein>
    <recommendedName>
        <fullName evidence="3">mannan endo-1,6-alpha-mannosidase</fullName>
        <ecNumber evidence="3">3.2.1.101</ecNumber>
    </recommendedName>
</protein>
<evidence type="ECO:0000256" key="7">
    <source>
        <dbReference type="ARBA" id="ARBA00023295"/>
    </source>
</evidence>